<feature type="signal peptide" evidence="1">
    <location>
        <begin position="1"/>
        <end position="22"/>
    </location>
</feature>
<dbReference type="RefSeq" id="WP_187055405.1">
    <property type="nucleotide sequence ID" value="NZ_CP060412.1"/>
</dbReference>
<sequence length="277" mass="30296">MRTTLMACALATGWALVGTAQAGGVDVHDDRCGYSTDYDVQVMPDGVAFHRDNGKPADVFMHDGHLRVDGRNVAVNNDDALRLRDYERQVRQLLPDVASVARDGVNMGFAAMRTVLMTFAENDDERHRLVGRLDDNHRQALARIDNGLGKGVWKVTDMERVVEKSIETSVSDLVAKVAGEAVEAALTGDGDRVAALEARASTLDQSLDREMGRRSGELGRRAEALCPKLGSLDALQQQFQFRLPDGSRLQLLDDDKDNKKLITATDSARAGRGDLVH</sequence>
<name>A0A7G8PZF8_9GAMM</name>
<keyword evidence="1" id="KW-0732">Signal</keyword>
<dbReference type="Proteomes" id="UP000515873">
    <property type="component" value="Chromosome"/>
</dbReference>
<dbReference type="Pfam" id="PF11101">
    <property type="entry name" value="DUF2884"/>
    <property type="match status" value="1"/>
</dbReference>
<feature type="chain" id="PRO_5028892922" evidence="1">
    <location>
        <begin position="23"/>
        <end position="277"/>
    </location>
</feature>
<gene>
    <name evidence="2" type="ORF">H8F01_12270</name>
</gene>
<accession>A0A7G8PZF8</accession>
<evidence type="ECO:0000313" key="2">
    <source>
        <dbReference type="EMBL" id="QNJ99915.1"/>
    </source>
</evidence>
<dbReference type="InterPro" id="IPR021307">
    <property type="entry name" value="DUF2884"/>
</dbReference>
<dbReference type="KEGG" id="dtl:H8F01_12270"/>
<keyword evidence="3" id="KW-1185">Reference proteome</keyword>
<dbReference type="AlphaFoldDB" id="A0A7G8PZF8"/>
<evidence type="ECO:0000256" key="1">
    <source>
        <dbReference type="SAM" id="SignalP"/>
    </source>
</evidence>
<dbReference type="EMBL" id="CP060412">
    <property type="protein sequence ID" value="QNJ99915.1"/>
    <property type="molecule type" value="Genomic_DNA"/>
</dbReference>
<protein>
    <submittedName>
        <fullName evidence="2">DUF2884 family protein</fullName>
    </submittedName>
</protein>
<reference evidence="2 3" key="1">
    <citation type="submission" date="2020-08" db="EMBL/GenBank/DDBJ databases">
        <title>Dyella sp. G9 isolated from forest soil.</title>
        <authorList>
            <person name="Fu J."/>
            <person name="Qiu L."/>
        </authorList>
    </citation>
    <scope>NUCLEOTIDE SEQUENCE [LARGE SCALE GENOMIC DNA]</scope>
    <source>
        <strain evidence="2 3">G9</strain>
    </source>
</reference>
<proteinExistence type="predicted"/>
<organism evidence="2 3">
    <name type="scientific">Dyella telluris</name>
    <dbReference type="NCBI Taxonomy" id="2763498"/>
    <lineage>
        <taxon>Bacteria</taxon>
        <taxon>Pseudomonadati</taxon>
        <taxon>Pseudomonadota</taxon>
        <taxon>Gammaproteobacteria</taxon>
        <taxon>Lysobacterales</taxon>
        <taxon>Rhodanobacteraceae</taxon>
        <taxon>Dyella</taxon>
    </lineage>
</organism>
<evidence type="ECO:0000313" key="3">
    <source>
        <dbReference type="Proteomes" id="UP000515873"/>
    </source>
</evidence>